<dbReference type="InterPro" id="IPR002912">
    <property type="entry name" value="ACT_dom"/>
</dbReference>
<dbReference type="Pfam" id="PF01842">
    <property type="entry name" value="ACT"/>
    <property type="match status" value="2"/>
</dbReference>
<dbReference type="InterPro" id="IPR045865">
    <property type="entry name" value="ACT-like_dom_sf"/>
</dbReference>
<feature type="domain" description="ACT" evidence="1">
    <location>
        <begin position="3"/>
        <end position="67"/>
    </location>
</feature>
<dbReference type="KEGG" id="osu:NT6N_15880"/>
<gene>
    <name evidence="2" type="ORF">NT6N_15880</name>
</gene>
<organism evidence="2">
    <name type="scientific">Oceaniferula spumae</name>
    <dbReference type="NCBI Taxonomy" id="2979115"/>
    <lineage>
        <taxon>Bacteria</taxon>
        <taxon>Pseudomonadati</taxon>
        <taxon>Verrucomicrobiota</taxon>
        <taxon>Verrucomicrobiia</taxon>
        <taxon>Verrucomicrobiales</taxon>
        <taxon>Verrucomicrobiaceae</taxon>
        <taxon>Oceaniferula</taxon>
    </lineage>
</organism>
<reference evidence="2" key="1">
    <citation type="submission" date="2024-07" db="EMBL/GenBank/DDBJ databases">
        <title>Complete genome sequence of Verrucomicrobiaceae bacterium NT6N.</title>
        <authorList>
            <person name="Huang C."/>
            <person name="Takami H."/>
            <person name="Hamasaki K."/>
        </authorList>
    </citation>
    <scope>NUCLEOTIDE SEQUENCE</scope>
    <source>
        <strain evidence="2">NT6N</strain>
    </source>
</reference>
<evidence type="ECO:0000259" key="1">
    <source>
        <dbReference type="PROSITE" id="PS51671"/>
    </source>
</evidence>
<dbReference type="AlphaFoldDB" id="A0AAT9FKT0"/>
<accession>A0AAT9FKT0</accession>
<dbReference type="PANTHER" id="PTHR40099:SF1">
    <property type="entry name" value="ACETOLACTATE SYNTHASE, SMALL SUBUNIT"/>
    <property type="match status" value="1"/>
</dbReference>
<dbReference type="CDD" id="cd02116">
    <property type="entry name" value="ACT"/>
    <property type="match status" value="1"/>
</dbReference>
<name>A0AAT9FKT0_9BACT</name>
<dbReference type="SUPFAM" id="SSF55021">
    <property type="entry name" value="ACT-like"/>
    <property type="match status" value="2"/>
</dbReference>
<feature type="domain" description="ACT" evidence="1">
    <location>
        <begin position="69"/>
        <end position="130"/>
    </location>
</feature>
<protein>
    <submittedName>
        <fullName evidence="2">Amino acid-binding protein</fullName>
    </submittedName>
</protein>
<dbReference type="EMBL" id="AP026866">
    <property type="protein sequence ID" value="BDS06548.1"/>
    <property type="molecule type" value="Genomic_DNA"/>
</dbReference>
<sequence>MKQIIIPTENRPGEIATITGILAEHSVNIRDIDAMEDGDHGFIMLCVDDYDEALDCLRAAGYRPVTEDAIVIQVPDEPGALAKVASRFAEKNINVRSLHIMRRQNGNIHVSLSSDDNVKAAEVVSDLIVR</sequence>
<evidence type="ECO:0000313" key="2">
    <source>
        <dbReference type="EMBL" id="BDS06548.1"/>
    </source>
</evidence>
<dbReference type="PROSITE" id="PS51671">
    <property type="entry name" value="ACT"/>
    <property type="match status" value="2"/>
</dbReference>
<dbReference type="PANTHER" id="PTHR40099">
    <property type="entry name" value="ACETOLACTATE SYNTHASE, SMALL SUBUNIT"/>
    <property type="match status" value="1"/>
</dbReference>
<proteinExistence type="predicted"/>
<dbReference type="Gene3D" id="3.30.2130.10">
    <property type="entry name" value="VC0802-like"/>
    <property type="match status" value="1"/>
</dbReference>